<dbReference type="AlphaFoldDB" id="B6IXT7"/>
<name>B6IXT7_RHOCS</name>
<proteinExistence type="predicted"/>
<dbReference type="GO" id="GO:0008781">
    <property type="term" value="F:N-acylneuraminate cytidylyltransferase activity"/>
    <property type="evidence" value="ECO:0007669"/>
    <property type="project" value="UniProtKB-EC"/>
</dbReference>
<sequence length="262" mass="28898">MSPADPARPSAVALIPARSGSKRVPHKNVRPLGGHPLIAYSIAAARDSGVFDAVIVSTDDARYADIARHYRAEVPFLRPPEIAGDRSPDIEWVRHTLERLRDGGRTFDCFSILRPTSPFRLPDTIRRAWDRFRSQSGVDSLRAVEKCRQHPGKMWVIRGDRLLPLLPLTPEEQPWHSSQYAALPTVHVQNASLEIAWSRVALEGGTIAGSAIVPFLTEGQEGLDVNDDYDWVYAETLLARGAARLPAVTQPPYGPLDPAGHP</sequence>
<dbReference type="InterPro" id="IPR003329">
    <property type="entry name" value="Cytidylyl_trans"/>
</dbReference>
<keyword evidence="1" id="KW-0548">Nucleotidyltransferase</keyword>
<protein>
    <submittedName>
        <fullName evidence="1">Acylneuraminate cytidylyltransferase, putative</fullName>
        <ecNumber evidence="1">2.7.7.43</ecNumber>
    </submittedName>
</protein>
<dbReference type="Proteomes" id="UP000001591">
    <property type="component" value="Chromosome"/>
</dbReference>
<dbReference type="OrthoDB" id="9805604at2"/>
<dbReference type="EMBL" id="CP000613">
    <property type="protein sequence ID" value="ACJ01111.1"/>
    <property type="molecule type" value="Genomic_DNA"/>
</dbReference>
<dbReference type="InterPro" id="IPR050793">
    <property type="entry name" value="CMP-NeuNAc_synthase"/>
</dbReference>
<organism evidence="1 2">
    <name type="scientific">Rhodospirillum centenum (strain ATCC 51521 / SW)</name>
    <dbReference type="NCBI Taxonomy" id="414684"/>
    <lineage>
        <taxon>Bacteria</taxon>
        <taxon>Pseudomonadati</taxon>
        <taxon>Pseudomonadota</taxon>
        <taxon>Alphaproteobacteria</taxon>
        <taxon>Rhodospirillales</taxon>
        <taxon>Rhodospirillaceae</taxon>
        <taxon>Rhodospirillum</taxon>
    </lineage>
</organism>
<accession>B6IXT7</accession>
<dbReference type="EC" id="2.7.7.43" evidence="1"/>
<dbReference type="Pfam" id="PF02348">
    <property type="entry name" value="CTP_transf_3"/>
    <property type="match status" value="1"/>
</dbReference>
<dbReference type="KEGG" id="rce:RC1_3768"/>
<dbReference type="InterPro" id="IPR029044">
    <property type="entry name" value="Nucleotide-diphossugar_trans"/>
</dbReference>
<dbReference type="SUPFAM" id="SSF53448">
    <property type="entry name" value="Nucleotide-diphospho-sugar transferases"/>
    <property type="match status" value="1"/>
</dbReference>
<dbReference type="PANTHER" id="PTHR21485">
    <property type="entry name" value="HAD SUPERFAMILY MEMBERS CMAS AND KDSC"/>
    <property type="match status" value="1"/>
</dbReference>
<keyword evidence="2" id="KW-1185">Reference proteome</keyword>
<reference evidence="1 2" key="1">
    <citation type="journal article" date="2010" name="BMC Genomics">
        <title>Metabolic flexibility revealed in the genome of the cyst-forming alpha-1 proteobacterium Rhodospirillum centenum.</title>
        <authorList>
            <person name="Lu Y.K."/>
            <person name="Marden J."/>
            <person name="Han M."/>
            <person name="Swingley W.D."/>
            <person name="Mastrian S.D."/>
            <person name="Chowdhury S.R."/>
            <person name="Hao J."/>
            <person name="Helmy T."/>
            <person name="Kim S."/>
            <person name="Kurdoglu A.A."/>
            <person name="Matthies H.J."/>
            <person name="Rollo D."/>
            <person name="Stothard P."/>
            <person name="Blankenship R.E."/>
            <person name="Bauer C.E."/>
            <person name="Touchman J.W."/>
        </authorList>
    </citation>
    <scope>NUCLEOTIDE SEQUENCE [LARGE SCALE GENOMIC DNA]</scope>
    <source>
        <strain evidence="2">ATCC 51521 / SW</strain>
    </source>
</reference>
<dbReference type="RefSeq" id="WP_012568884.1">
    <property type="nucleotide sequence ID" value="NC_011420.2"/>
</dbReference>
<dbReference type="Gene3D" id="3.90.550.10">
    <property type="entry name" value="Spore Coat Polysaccharide Biosynthesis Protein SpsA, Chain A"/>
    <property type="match status" value="1"/>
</dbReference>
<evidence type="ECO:0000313" key="1">
    <source>
        <dbReference type="EMBL" id="ACJ01111.1"/>
    </source>
</evidence>
<dbReference type="PANTHER" id="PTHR21485:SF6">
    <property type="entry name" value="N-ACYLNEURAMINATE CYTIDYLYLTRANSFERASE-RELATED"/>
    <property type="match status" value="1"/>
</dbReference>
<evidence type="ECO:0000313" key="2">
    <source>
        <dbReference type="Proteomes" id="UP000001591"/>
    </source>
</evidence>
<dbReference type="CDD" id="cd02513">
    <property type="entry name" value="CMP-NeuAc_Synthase"/>
    <property type="match status" value="1"/>
</dbReference>
<dbReference type="STRING" id="414684.RC1_3768"/>
<gene>
    <name evidence="1" type="primary">neuA</name>
    <name evidence="1" type="ordered locus">RC1_3768</name>
</gene>
<dbReference type="eggNOG" id="COG1083">
    <property type="taxonomic scope" value="Bacteria"/>
</dbReference>
<keyword evidence="1" id="KW-0808">Transferase</keyword>
<dbReference type="HOGENOM" id="CLU_042930_1_1_5"/>